<accession>A0A318LVJ5</accession>
<feature type="transmembrane region" description="Helical" evidence="5">
    <location>
        <begin position="122"/>
        <end position="139"/>
    </location>
</feature>
<evidence type="ECO:0000256" key="4">
    <source>
        <dbReference type="ARBA" id="ARBA00023136"/>
    </source>
</evidence>
<dbReference type="PANTHER" id="PTHR10361:SF28">
    <property type="entry name" value="P3 PROTEIN-RELATED"/>
    <property type="match status" value="1"/>
</dbReference>
<organism evidence="6 7">
    <name type="scientific">Prauserella flavalba</name>
    <dbReference type="NCBI Taxonomy" id="1477506"/>
    <lineage>
        <taxon>Bacteria</taxon>
        <taxon>Bacillati</taxon>
        <taxon>Actinomycetota</taxon>
        <taxon>Actinomycetes</taxon>
        <taxon>Pseudonocardiales</taxon>
        <taxon>Pseudonocardiaceae</taxon>
        <taxon>Prauserella</taxon>
    </lineage>
</organism>
<protein>
    <recommendedName>
        <fullName evidence="8">Bile acid:sodium symporter</fullName>
    </recommendedName>
</protein>
<dbReference type="GO" id="GO:0016020">
    <property type="term" value="C:membrane"/>
    <property type="evidence" value="ECO:0007669"/>
    <property type="project" value="UniProtKB-SubCell"/>
</dbReference>
<dbReference type="InterPro" id="IPR038770">
    <property type="entry name" value="Na+/solute_symporter_sf"/>
</dbReference>
<feature type="transmembrane region" description="Helical" evidence="5">
    <location>
        <begin position="53"/>
        <end position="72"/>
    </location>
</feature>
<comment type="caution">
    <text evidence="6">The sequence shown here is derived from an EMBL/GenBank/DDBJ whole genome shotgun (WGS) entry which is preliminary data.</text>
</comment>
<dbReference type="InterPro" id="IPR002657">
    <property type="entry name" value="BilAc:Na_symport/Acr3"/>
</dbReference>
<dbReference type="AlphaFoldDB" id="A0A318LVJ5"/>
<evidence type="ECO:0008006" key="8">
    <source>
        <dbReference type="Google" id="ProtNLM"/>
    </source>
</evidence>
<keyword evidence="4 5" id="KW-0472">Membrane</keyword>
<feature type="transmembrane region" description="Helical" evidence="5">
    <location>
        <begin position="151"/>
        <end position="175"/>
    </location>
</feature>
<gene>
    <name evidence="6" type="ORF">BA062_13290</name>
</gene>
<dbReference type="Proteomes" id="UP000247892">
    <property type="component" value="Unassembled WGS sequence"/>
</dbReference>
<dbReference type="InterPro" id="IPR004710">
    <property type="entry name" value="Bilac:Na_transpt"/>
</dbReference>
<reference evidence="6 7" key="1">
    <citation type="submission" date="2016-07" db="EMBL/GenBank/DDBJ databases">
        <title>Draft genome sequence of Prauserella sp. YIM 121212, isolated from alkaline soil.</title>
        <authorList>
            <person name="Ruckert C."/>
            <person name="Albersmeier A."/>
            <person name="Jiang C.-L."/>
            <person name="Jiang Y."/>
            <person name="Kalinowski J."/>
            <person name="Schneider O."/>
            <person name="Winkler A."/>
            <person name="Zotchev S.B."/>
        </authorList>
    </citation>
    <scope>NUCLEOTIDE SEQUENCE [LARGE SCALE GENOMIC DNA]</scope>
    <source>
        <strain evidence="6 7">YIM 121212</strain>
    </source>
</reference>
<keyword evidence="3 5" id="KW-1133">Transmembrane helix</keyword>
<feature type="transmembrane region" description="Helical" evidence="5">
    <location>
        <begin position="313"/>
        <end position="335"/>
    </location>
</feature>
<dbReference type="Gene3D" id="1.20.1530.20">
    <property type="match status" value="1"/>
</dbReference>
<evidence type="ECO:0000256" key="3">
    <source>
        <dbReference type="ARBA" id="ARBA00022989"/>
    </source>
</evidence>
<feature type="transmembrane region" description="Helical" evidence="5">
    <location>
        <begin position="214"/>
        <end position="235"/>
    </location>
</feature>
<proteinExistence type="predicted"/>
<name>A0A318LVJ5_9PSEU</name>
<dbReference type="EMBL" id="MASU01000005">
    <property type="protein sequence ID" value="PXY36378.1"/>
    <property type="molecule type" value="Genomic_DNA"/>
</dbReference>
<evidence type="ECO:0000256" key="5">
    <source>
        <dbReference type="SAM" id="Phobius"/>
    </source>
</evidence>
<dbReference type="Pfam" id="PF01758">
    <property type="entry name" value="SBF"/>
    <property type="match status" value="1"/>
</dbReference>
<dbReference type="PANTHER" id="PTHR10361">
    <property type="entry name" value="SODIUM-BILE ACID COTRANSPORTER"/>
    <property type="match status" value="1"/>
</dbReference>
<evidence type="ECO:0000256" key="2">
    <source>
        <dbReference type="ARBA" id="ARBA00022692"/>
    </source>
</evidence>
<feature type="transmembrane region" description="Helical" evidence="5">
    <location>
        <begin position="255"/>
        <end position="276"/>
    </location>
</feature>
<feature type="transmembrane region" description="Helical" evidence="5">
    <location>
        <begin position="84"/>
        <end position="110"/>
    </location>
</feature>
<comment type="subcellular location">
    <subcellularLocation>
        <location evidence="1">Membrane</location>
        <topology evidence="1">Multi-pass membrane protein</topology>
    </subcellularLocation>
</comment>
<evidence type="ECO:0000313" key="7">
    <source>
        <dbReference type="Proteomes" id="UP000247892"/>
    </source>
</evidence>
<evidence type="ECO:0000256" key="1">
    <source>
        <dbReference type="ARBA" id="ARBA00004141"/>
    </source>
</evidence>
<evidence type="ECO:0000313" key="6">
    <source>
        <dbReference type="EMBL" id="PXY36378.1"/>
    </source>
</evidence>
<feature type="transmembrane region" description="Helical" evidence="5">
    <location>
        <begin position="22"/>
        <end position="41"/>
    </location>
</feature>
<feature type="transmembrane region" description="Helical" evidence="5">
    <location>
        <begin position="283"/>
        <end position="301"/>
    </location>
</feature>
<keyword evidence="2 5" id="KW-0812">Transmembrane</keyword>
<feature type="transmembrane region" description="Helical" evidence="5">
    <location>
        <begin position="181"/>
        <end position="202"/>
    </location>
</feature>
<sequence length="410" mass="43753">MAASAGREEDAMAMTTRRTMKIASYVALVLGALVPLVHSGFVGMPLAEQPAVLIGNVALWVTGLVLAYLGYVREKELPPGHPTWLRLCGFVTAGSATLLMLGMTFGFVYHPTIGTSFFGTDFTVVLMITLAVMGVQITPADWKAVAKDGRVVSLVVLIRWLIMPLTGYCVAFVVFRLFLEPAIADSLAIGMMLLCTSPPGAASNSLTLLGKGDLALSVSATTINVLIAPFLQPLLIKLFVGGTASVDTMGMFVDLVQFVLAPVVLASLVGAFLPRLVTRIKPVLGPIAVLSLACVLMGTISKGAETILQNLNVLPYVLIACVVQGLAGLTLGYWVPKYLGFNREQRIASSFEVGVENAAIAPALAATYFNPLAIVPAIVYGKTQNILAVTIFVRKFQRENEQRERELAPK</sequence>
<keyword evidence="7" id="KW-1185">Reference proteome</keyword>